<keyword evidence="8" id="KW-1185">Reference proteome</keyword>
<dbReference type="GO" id="GO:0045254">
    <property type="term" value="C:pyruvate dehydrogenase complex"/>
    <property type="evidence" value="ECO:0007669"/>
    <property type="project" value="InterPro"/>
</dbReference>
<dbReference type="InterPro" id="IPR023213">
    <property type="entry name" value="CAT-like_dom_sf"/>
</dbReference>
<comment type="similarity">
    <text evidence="2 4">Belongs to the 2-oxoacid dehydrogenase family.</text>
</comment>
<keyword evidence="3 4" id="KW-0450">Lipoyl</keyword>
<dbReference type="CDD" id="cd06849">
    <property type="entry name" value="lipoyl_domain"/>
    <property type="match status" value="1"/>
</dbReference>
<evidence type="ECO:0000259" key="6">
    <source>
        <dbReference type="PROSITE" id="PS51826"/>
    </source>
</evidence>
<accession>A0A3M8B3C4</accession>
<dbReference type="RefSeq" id="WP_122904574.1">
    <property type="nucleotide sequence ID" value="NZ_RHHS01000021.1"/>
</dbReference>
<feature type="domain" description="Lipoyl-binding" evidence="5">
    <location>
        <begin position="2"/>
        <end position="77"/>
    </location>
</feature>
<evidence type="ECO:0000313" key="8">
    <source>
        <dbReference type="Proteomes" id="UP000268829"/>
    </source>
</evidence>
<dbReference type="Pfam" id="PF02817">
    <property type="entry name" value="E3_binding"/>
    <property type="match status" value="1"/>
</dbReference>
<dbReference type="Gene3D" id="4.10.320.10">
    <property type="entry name" value="E3-binding domain"/>
    <property type="match status" value="1"/>
</dbReference>
<dbReference type="PANTHER" id="PTHR23151:SF90">
    <property type="entry name" value="DIHYDROLIPOYLLYSINE-RESIDUE ACETYLTRANSFERASE COMPONENT OF PYRUVATE DEHYDROGENASE COMPLEX, MITOCHONDRIAL-RELATED"/>
    <property type="match status" value="1"/>
</dbReference>
<dbReference type="GO" id="GO:0016746">
    <property type="term" value="F:acyltransferase activity"/>
    <property type="evidence" value="ECO:0007669"/>
    <property type="project" value="UniProtKB-KW"/>
</dbReference>
<keyword evidence="4" id="KW-0808">Transferase</keyword>
<dbReference type="SUPFAM" id="SSF47005">
    <property type="entry name" value="Peripheral subunit-binding domain of 2-oxo acid dehydrogenase complex"/>
    <property type="match status" value="1"/>
</dbReference>
<dbReference type="Pfam" id="PF00198">
    <property type="entry name" value="2-oxoacid_dh"/>
    <property type="match status" value="1"/>
</dbReference>
<dbReference type="EC" id="2.3.1.-" evidence="4"/>
<dbReference type="InterPro" id="IPR000089">
    <property type="entry name" value="Biotin_lipoyl"/>
</dbReference>
<dbReference type="PROSITE" id="PS50968">
    <property type="entry name" value="BIOTINYL_LIPOYL"/>
    <property type="match status" value="1"/>
</dbReference>
<evidence type="ECO:0000256" key="4">
    <source>
        <dbReference type="RuleBase" id="RU003423"/>
    </source>
</evidence>
<evidence type="ECO:0000256" key="2">
    <source>
        <dbReference type="ARBA" id="ARBA00007317"/>
    </source>
</evidence>
<comment type="cofactor">
    <cofactor evidence="1 4">
        <name>(R)-lipoate</name>
        <dbReference type="ChEBI" id="CHEBI:83088"/>
    </cofactor>
</comment>
<dbReference type="EMBL" id="RHHS01000021">
    <property type="protein sequence ID" value="RNB57792.1"/>
    <property type="molecule type" value="Genomic_DNA"/>
</dbReference>
<evidence type="ECO:0000256" key="1">
    <source>
        <dbReference type="ARBA" id="ARBA00001938"/>
    </source>
</evidence>
<dbReference type="InterPro" id="IPR001078">
    <property type="entry name" value="2-oxoacid_DH_actylTfrase"/>
</dbReference>
<dbReference type="Proteomes" id="UP000268829">
    <property type="component" value="Unassembled WGS sequence"/>
</dbReference>
<name>A0A3M8B3C4_9BACL</name>
<gene>
    <name evidence="7" type="ORF">EDM57_09605</name>
</gene>
<dbReference type="InterPro" id="IPR036625">
    <property type="entry name" value="E3-bd_dom_sf"/>
</dbReference>
<keyword evidence="4" id="KW-0012">Acyltransferase</keyword>
<dbReference type="InterPro" id="IPR011053">
    <property type="entry name" value="Single_hybrid_motif"/>
</dbReference>
<dbReference type="SUPFAM" id="SSF51230">
    <property type="entry name" value="Single hybrid motif"/>
    <property type="match status" value="1"/>
</dbReference>
<dbReference type="Pfam" id="PF00364">
    <property type="entry name" value="Biotin_lipoyl"/>
    <property type="match status" value="1"/>
</dbReference>
<feature type="domain" description="Peripheral subunit-binding (PSBD)" evidence="6">
    <location>
        <begin position="132"/>
        <end position="169"/>
    </location>
</feature>
<dbReference type="OrthoDB" id="9805770at2"/>
<reference evidence="7 8" key="1">
    <citation type="submission" date="2018-10" db="EMBL/GenBank/DDBJ databases">
        <title>Phylogenomics of Brevibacillus.</title>
        <authorList>
            <person name="Dunlap C."/>
        </authorList>
    </citation>
    <scope>NUCLEOTIDE SEQUENCE [LARGE SCALE GENOMIC DNA]</scope>
    <source>
        <strain evidence="7 8">DSM 100115</strain>
    </source>
</reference>
<proteinExistence type="inferred from homology"/>
<evidence type="ECO:0000313" key="7">
    <source>
        <dbReference type="EMBL" id="RNB57792.1"/>
    </source>
</evidence>
<dbReference type="SUPFAM" id="SSF52777">
    <property type="entry name" value="CoA-dependent acyltransferases"/>
    <property type="match status" value="1"/>
</dbReference>
<dbReference type="AlphaFoldDB" id="A0A3M8B3C4"/>
<evidence type="ECO:0000259" key="5">
    <source>
        <dbReference type="PROSITE" id="PS50968"/>
    </source>
</evidence>
<dbReference type="Gene3D" id="2.40.50.100">
    <property type="match status" value="1"/>
</dbReference>
<dbReference type="InterPro" id="IPR045257">
    <property type="entry name" value="E2/Pdx1"/>
</dbReference>
<dbReference type="FunFam" id="3.30.559.10:FF:000040">
    <property type="entry name" value="Dihydrolipoamide acetyltransferase component of pyruvate dehydrogenase complex"/>
    <property type="match status" value="1"/>
</dbReference>
<protein>
    <recommendedName>
        <fullName evidence="4">Dihydrolipoamide acetyltransferase component of pyruvate dehydrogenase complex</fullName>
        <ecNumber evidence="4">2.3.1.-</ecNumber>
    </recommendedName>
</protein>
<dbReference type="GO" id="GO:0006086">
    <property type="term" value="P:pyruvate decarboxylation to acetyl-CoA"/>
    <property type="evidence" value="ECO:0007669"/>
    <property type="project" value="InterPro"/>
</dbReference>
<sequence>MAENIIMPKLGMAMVEGTVIAWKKREGEAVKKGEGIVDISSEKIEMEVEAASDGVLLKIEVPEGGVVPYGTVLGVIGQPGELAETASVAASAKATSESAAALAASDEQRTAAGAPAATTATAVLDRPRDGIKISPVARKMAEEAGIDYTKLTGTGPQGRITKEDVERYLQAGGQLQPDMAAQRAEAQANAVPVAGGGNRVAAAANTGEKQPERIPVSGMRKVIAERMYQSLQQSAQLTITMQADITELLQLKEKLSPEMERRYQLKLSVTDWIARAVVLSLLRHKQMNSAYVEDRIELYEEVHLGIAVALEKGLVVPVIRRAEQKTLAELASELKSVSARARQNQLAPEEMKGSTFTITNLGSYGVDTFTPVLNPPEAGILGVGAAKDTPVFVGDELQRRTLLPLSLTFDHRVLDGAPAASFLATVRSYLEDPHSLLV</sequence>
<dbReference type="PROSITE" id="PS51826">
    <property type="entry name" value="PSBD"/>
    <property type="match status" value="1"/>
</dbReference>
<evidence type="ECO:0000256" key="3">
    <source>
        <dbReference type="ARBA" id="ARBA00022823"/>
    </source>
</evidence>
<comment type="caution">
    <text evidence="7">The sequence shown here is derived from an EMBL/GenBank/DDBJ whole genome shotgun (WGS) entry which is preliminary data.</text>
</comment>
<dbReference type="PANTHER" id="PTHR23151">
    <property type="entry name" value="DIHYDROLIPOAMIDE ACETYL/SUCCINYL-TRANSFERASE-RELATED"/>
    <property type="match status" value="1"/>
</dbReference>
<organism evidence="7 8">
    <name type="scientific">Brevibacillus gelatini</name>
    <dbReference type="NCBI Taxonomy" id="1655277"/>
    <lineage>
        <taxon>Bacteria</taxon>
        <taxon>Bacillati</taxon>
        <taxon>Bacillota</taxon>
        <taxon>Bacilli</taxon>
        <taxon>Bacillales</taxon>
        <taxon>Paenibacillaceae</taxon>
        <taxon>Brevibacillus</taxon>
    </lineage>
</organism>
<dbReference type="InterPro" id="IPR004167">
    <property type="entry name" value="PSBD"/>
</dbReference>
<dbReference type="Gene3D" id="3.30.559.10">
    <property type="entry name" value="Chloramphenicol acetyltransferase-like domain"/>
    <property type="match status" value="1"/>
</dbReference>